<feature type="region of interest" description="Disordered" evidence="1">
    <location>
        <begin position="47"/>
        <end position="86"/>
    </location>
</feature>
<accession>A0A8I2YC39</accession>
<evidence type="ECO:0000313" key="3">
    <source>
        <dbReference type="Proteomes" id="UP000683000"/>
    </source>
</evidence>
<dbReference type="EMBL" id="JAGFBS010000102">
    <property type="protein sequence ID" value="KAG6369157.1"/>
    <property type="molecule type" value="Genomic_DNA"/>
</dbReference>
<dbReference type="AlphaFoldDB" id="A0A8I2YC39"/>
<gene>
    <name evidence="2" type="ORF">JVT61DRAFT_1385</name>
</gene>
<dbReference type="Proteomes" id="UP000683000">
    <property type="component" value="Unassembled WGS sequence"/>
</dbReference>
<reference evidence="2" key="1">
    <citation type="submission" date="2021-03" db="EMBL/GenBank/DDBJ databases">
        <title>Evolutionary innovations through gain and loss of genes in the ectomycorrhizal Boletales.</title>
        <authorList>
            <person name="Wu G."/>
            <person name="Miyauchi S."/>
            <person name="Morin E."/>
            <person name="Yang Z.-L."/>
            <person name="Xu J."/>
            <person name="Martin F.M."/>
        </authorList>
    </citation>
    <scope>NUCLEOTIDE SEQUENCE</scope>
    <source>
        <strain evidence="2">BR01</strain>
    </source>
</reference>
<name>A0A8I2YC39_9AGAM</name>
<comment type="caution">
    <text evidence="2">The sequence shown here is derived from an EMBL/GenBank/DDBJ whole genome shotgun (WGS) entry which is preliminary data.</text>
</comment>
<organism evidence="2 3">
    <name type="scientific">Boletus reticuloceps</name>
    <dbReference type="NCBI Taxonomy" id="495285"/>
    <lineage>
        <taxon>Eukaryota</taxon>
        <taxon>Fungi</taxon>
        <taxon>Dikarya</taxon>
        <taxon>Basidiomycota</taxon>
        <taxon>Agaricomycotina</taxon>
        <taxon>Agaricomycetes</taxon>
        <taxon>Agaricomycetidae</taxon>
        <taxon>Boletales</taxon>
        <taxon>Boletineae</taxon>
        <taxon>Boletaceae</taxon>
        <taxon>Boletoideae</taxon>
        <taxon>Boletus</taxon>
    </lineage>
</organism>
<sequence length="103" mass="10997">MGFDADRCAIDTDPVNSGLPIDAVGAVVFHPLEPLLLSVSGSRCFDDMGPTTVMPGDSDSDSESSDEGSSENVDVVSRLRERPRPSVRDASIKMWDFRGPVGV</sequence>
<evidence type="ECO:0000256" key="1">
    <source>
        <dbReference type="SAM" id="MobiDB-lite"/>
    </source>
</evidence>
<keyword evidence="3" id="KW-1185">Reference proteome</keyword>
<feature type="compositionally biased region" description="Basic and acidic residues" evidence="1">
    <location>
        <begin position="77"/>
        <end position="86"/>
    </location>
</feature>
<feature type="compositionally biased region" description="Acidic residues" evidence="1">
    <location>
        <begin position="58"/>
        <end position="69"/>
    </location>
</feature>
<protein>
    <submittedName>
        <fullName evidence="2">Uncharacterized protein</fullName>
    </submittedName>
</protein>
<dbReference type="OrthoDB" id="239865at2759"/>
<evidence type="ECO:0000313" key="2">
    <source>
        <dbReference type="EMBL" id="KAG6369157.1"/>
    </source>
</evidence>
<proteinExistence type="predicted"/>